<dbReference type="AlphaFoldDB" id="A0A173MJZ4"/>
<dbReference type="GO" id="GO:0046872">
    <property type="term" value="F:metal ion binding"/>
    <property type="evidence" value="ECO:0007669"/>
    <property type="project" value="UniProtKB-KW"/>
</dbReference>
<dbReference type="Proteomes" id="UP000186917">
    <property type="component" value="Unassembled WGS sequence"/>
</dbReference>
<dbReference type="EMBL" id="FTOR01000003">
    <property type="protein sequence ID" value="SIT04753.1"/>
    <property type="molecule type" value="Genomic_DNA"/>
</dbReference>
<evidence type="ECO:0000313" key="12">
    <source>
        <dbReference type="Proteomes" id="UP000186917"/>
    </source>
</evidence>
<dbReference type="GO" id="GO:0008237">
    <property type="term" value="F:metallopeptidase activity"/>
    <property type="evidence" value="ECO:0007669"/>
    <property type="project" value="UniProtKB-KW"/>
</dbReference>
<keyword evidence="7" id="KW-0482">Metalloprotease</keyword>
<evidence type="ECO:0000313" key="11">
    <source>
        <dbReference type="EMBL" id="SIT04753.1"/>
    </source>
</evidence>
<feature type="chain" id="PRO_5011465781" evidence="9">
    <location>
        <begin position="23"/>
        <end position="328"/>
    </location>
</feature>
<keyword evidence="2" id="KW-0645">Protease</keyword>
<dbReference type="InterPro" id="IPR024079">
    <property type="entry name" value="MetalloPept_cat_dom_sf"/>
</dbReference>
<accession>A0A173MJZ4</accession>
<keyword evidence="5" id="KW-0378">Hydrolase</keyword>
<dbReference type="STRING" id="477680.SAMN05421788_103135"/>
<feature type="signal peptide" evidence="9">
    <location>
        <begin position="1"/>
        <end position="22"/>
    </location>
</feature>
<comment type="similarity">
    <text evidence="1">Belongs to the peptidase M43B family.</text>
</comment>
<protein>
    <submittedName>
        <fullName evidence="11">Pregnancy-associated plasma protein-A</fullName>
    </submittedName>
</protein>
<feature type="domain" description="Peptidase M43 pregnancy-associated plasma-A" evidence="10">
    <location>
        <begin position="195"/>
        <end position="315"/>
    </location>
</feature>
<keyword evidence="12" id="KW-1185">Reference proteome</keyword>
<reference evidence="12" key="1">
    <citation type="submission" date="2017-01" db="EMBL/GenBank/DDBJ databases">
        <authorList>
            <person name="Varghese N."/>
            <person name="Submissions S."/>
        </authorList>
    </citation>
    <scope>NUCLEOTIDE SEQUENCE [LARGE SCALE GENOMIC DNA]</scope>
    <source>
        <strain evidence="12">DSM 21054</strain>
    </source>
</reference>
<proteinExistence type="inferred from homology"/>
<keyword evidence="6" id="KW-0862">Zinc</keyword>
<evidence type="ECO:0000256" key="1">
    <source>
        <dbReference type="ARBA" id="ARBA00008721"/>
    </source>
</evidence>
<evidence type="ECO:0000256" key="7">
    <source>
        <dbReference type="ARBA" id="ARBA00023049"/>
    </source>
</evidence>
<dbReference type="PANTHER" id="PTHR47466:SF1">
    <property type="entry name" value="METALLOPROTEASE MEP1 (AFU_ORTHOLOGUE AFUA_1G07730)-RELATED"/>
    <property type="match status" value="1"/>
</dbReference>
<keyword evidence="8" id="KW-1015">Disulfide bond</keyword>
<keyword evidence="3" id="KW-0479">Metal-binding</keyword>
<organism evidence="11 12">
    <name type="scientific">Filimonas lacunae</name>
    <dbReference type="NCBI Taxonomy" id="477680"/>
    <lineage>
        <taxon>Bacteria</taxon>
        <taxon>Pseudomonadati</taxon>
        <taxon>Bacteroidota</taxon>
        <taxon>Chitinophagia</taxon>
        <taxon>Chitinophagales</taxon>
        <taxon>Chitinophagaceae</taxon>
        <taxon>Filimonas</taxon>
    </lineage>
</organism>
<dbReference type="SUPFAM" id="SSF55486">
    <property type="entry name" value="Metalloproteases ('zincins'), catalytic domain"/>
    <property type="match status" value="1"/>
</dbReference>
<evidence type="ECO:0000256" key="3">
    <source>
        <dbReference type="ARBA" id="ARBA00022723"/>
    </source>
</evidence>
<keyword evidence="4 9" id="KW-0732">Signal</keyword>
<dbReference type="PANTHER" id="PTHR47466">
    <property type="match status" value="1"/>
</dbReference>
<evidence type="ECO:0000256" key="9">
    <source>
        <dbReference type="SAM" id="SignalP"/>
    </source>
</evidence>
<dbReference type="KEGG" id="fln:FLA_3817"/>
<evidence type="ECO:0000256" key="2">
    <source>
        <dbReference type="ARBA" id="ARBA00022670"/>
    </source>
</evidence>
<evidence type="ECO:0000259" key="10">
    <source>
        <dbReference type="Pfam" id="PF05572"/>
    </source>
</evidence>
<dbReference type="Pfam" id="PF05572">
    <property type="entry name" value="Peptidase_M43"/>
    <property type="match status" value="1"/>
</dbReference>
<evidence type="ECO:0000256" key="4">
    <source>
        <dbReference type="ARBA" id="ARBA00022729"/>
    </source>
</evidence>
<name>A0A173MJZ4_9BACT</name>
<evidence type="ECO:0000256" key="6">
    <source>
        <dbReference type="ARBA" id="ARBA00022833"/>
    </source>
</evidence>
<dbReference type="GO" id="GO:0006508">
    <property type="term" value="P:proteolysis"/>
    <property type="evidence" value="ECO:0007669"/>
    <property type="project" value="UniProtKB-KW"/>
</dbReference>
<evidence type="ECO:0000256" key="8">
    <source>
        <dbReference type="ARBA" id="ARBA00023157"/>
    </source>
</evidence>
<evidence type="ECO:0000256" key="5">
    <source>
        <dbReference type="ARBA" id="ARBA00022801"/>
    </source>
</evidence>
<dbReference type="OrthoDB" id="6278496at2"/>
<dbReference type="InterPro" id="IPR008754">
    <property type="entry name" value="Peptidase_M43"/>
</dbReference>
<dbReference type="RefSeq" id="WP_076378806.1">
    <property type="nucleotide sequence ID" value="NZ_AP017422.1"/>
</dbReference>
<sequence length="328" mass="35147">MKKLSMLLCMVALLLTSCTRNEKQADATAVQPKVTEDEPQGRRCAAMDVLNEQLKADPALAGRMAAIENLTARVQKDKSLLRLQADGSILIPVVVNVLYRTTAQNVSAAQIQSQIDVLNADYNALNSDYSSVPALFSPVKASVGVHFVLKSVVRQSTTKTSWSTNDAMKKSAQGGINPTTPDSVLNIWVVGAMSGGVIGYAQFPGGASATDGVVIAYNCFGNTGAAASPFNLGRTATHEVGHWLNLRHIWGDATCGTDYVDDTPFHNAANYGCPSYPHYSTCSGTPVEQTMNYMDYTDDACMYMFTAGQKTRMLATFVSGGGRTLFAQ</sequence>
<dbReference type="Gene3D" id="3.40.390.10">
    <property type="entry name" value="Collagenase (Catalytic Domain)"/>
    <property type="match status" value="1"/>
</dbReference>
<gene>
    <name evidence="11" type="ORF">SAMN05421788_103135</name>
</gene>
<dbReference type="CDD" id="cd04275">
    <property type="entry name" value="ZnMc_pappalysin_like"/>
    <property type="match status" value="1"/>
</dbReference>
<dbReference type="PROSITE" id="PS51257">
    <property type="entry name" value="PROKAR_LIPOPROTEIN"/>
    <property type="match status" value="1"/>
</dbReference>